<dbReference type="SUPFAM" id="SSF52317">
    <property type="entry name" value="Class I glutamine amidotransferase-like"/>
    <property type="match status" value="1"/>
</dbReference>
<dbReference type="InterPro" id="IPR005320">
    <property type="entry name" value="Peptidase_S51"/>
</dbReference>
<accession>A0A2G9YCB0</accession>
<evidence type="ECO:0000256" key="4">
    <source>
        <dbReference type="ARBA" id="ARBA00022825"/>
    </source>
</evidence>
<dbReference type="Proteomes" id="UP000231480">
    <property type="component" value="Unassembled WGS sequence"/>
</dbReference>
<keyword evidence="4" id="KW-0720">Serine protease</keyword>
<reference evidence="5 6" key="1">
    <citation type="submission" date="2017-09" db="EMBL/GenBank/DDBJ databases">
        <title>Depth-based differentiation of microbial function through sediment-hosted aquifers and enrichment of novel symbionts in the deep terrestrial subsurface.</title>
        <authorList>
            <person name="Probst A.J."/>
            <person name="Ladd B."/>
            <person name="Jarett J.K."/>
            <person name="Geller-Mcgrath D.E."/>
            <person name="Sieber C.M."/>
            <person name="Emerson J.B."/>
            <person name="Anantharaman K."/>
            <person name="Thomas B.C."/>
            <person name="Malmstrom R."/>
            <person name="Stieglmeier M."/>
            <person name="Klingl A."/>
            <person name="Woyke T."/>
            <person name="Ryan C.M."/>
            <person name="Banfield J.F."/>
        </authorList>
    </citation>
    <scope>NUCLEOTIDE SEQUENCE [LARGE SCALE GENOMIC DNA]</scope>
    <source>
        <strain evidence="5">CG23_combo_of_CG06-09_8_20_14_all_37_13</strain>
    </source>
</reference>
<organism evidence="5 6">
    <name type="scientific">Candidatus Portnoybacteria bacterium CG23_combo_of_CG06-09_8_20_14_all_37_13</name>
    <dbReference type="NCBI Taxonomy" id="1974819"/>
    <lineage>
        <taxon>Bacteria</taxon>
        <taxon>Candidatus Portnoyibacteriota</taxon>
    </lineage>
</organism>
<sequence length="220" mass="24246">MDNKKDKKQLFLAGGGGKSDSIKIDERFTNLLDKEKPLVYIPNAMQNKPYSECLSWLKDVFYPLGVARIEMWSDLKKAASADISLVSGLYIGGGNTVKLLSEIHNAGFDQKLREICSRGMPVYGGSAGAIILGRTILTAPESKGLGLVDGFSIYCHYDSKKSLQEFSKNLKTKIIAIPEKSGVYLTNGGLEVVGYEPVAVFNNNNRFDLQPGEIRELKEF</sequence>
<dbReference type="GO" id="GO:0008236">
    <property type="term" value="F:serine-type peptidase activity"/>
    <property type="evidence" value="ECO:0007669"/>
    <property type="project" value="UniProtKB-KW"/>
</dbReference>
<evidence type="ECO:0000313" key="6">
    <source>
        <dbReference type="Proteomes" id="UP000231480"/>
    </source>
</evidence>
<dbReference type="Gene3D" id="3.40.50.880">
    <property type="match status" value="1"/>
</dbReference>
<dbReference type="PANTHER" id="PTHR20842">
    <property type="entry name" value="PROTEASE S51 ALPHA-ASPARTYL DIPEPTIDASE"/>
    <property type="match status" value="1"/>
</dbReference>
<dbReference type="Pfam" id="PF03575">
    <property type="entry name" value="Peptidase_S51"/>
    <property type="match status" value="1"/>
</dbReference>
<evidence type="ECO:0000256" key="2">
    <source>
        <dbReference type="ARBA" id="ARBA00022670"/>
    </source>
</evidence>
<dbReference type="AlphaFoldDB" id="A0A2G9YCB0"/>
<proteinExistence type="inferred from homology"/>
<protein>
    <recommendedName>
        <fullName evidence="7">Peptidase</fullName>
    </recommendedName>
</protein>
<dbReference type="GO" id="GO:0006508">
    <property type="term" value="P:proteolysis"/>
    <property type="evidence" value="ECO:0007669"/>
    <property type="project" value="UniProtKB-KW"/>
</dbReference>
<comment type="similarity">
    <text evidence="1">Belongs to the peptidase S51 family.</text>
</comment>
<evidence type="ECO:0000256" key="1">
    <source>
        <dbReference type="ARBA" id="ARBA00006534"/>
    </source>
</evidence>
<keyword evidence="3" id="KW-0378">Hydrolase</keyword>
<evidence type="ECO:0000313" key="5">
    <source>
        <dbReference type="EMBL" id="PIP16875.1"/>
    </source>
</evidence>
<gene>
    <name evidence="5" type="ORF">COX44_03145</name>
</gene>
<dbReference type="PANTHER" id="PTHR20842:SF0">
    <property type="entry name" value="ALPHA-ASPARTYL DIPEPTIDASE"/>
    <property type="match status" value="1"/>
</dbReference>
<dbReference type="InterPro" id="IPR029062">
    <property type="entry name" value="Class_I_gatase-like"/>
</dbReference>
<name>A0A2G9YCB0_9BACT</name>
<evidence type="ECO:0000256" key="3">
    <source>
        <dbReference type="ARBA" id="ARBA00022801"/>
    </source>
</evidence>
<evidence type="ECO:0008006" key="7">
    <source>
        <dbReference type="Google" id="ProtNLM"/>
    </source>
</evidence>
<dbReference type="EMBL" id="PCRH01000067">
    <property type="protein sequence ID" value="PIP16875.1"/>
    <property type="molecule type" value="Genomic_DNA"/>
</dbReference>
<comment type="caution">
    <text evidence="5">The sequence shown here is derived from an EMBL/GenBank/DDBJ whole genome shotgun (WGS) entry which is preliminary data.</text>
</comment>
<keyword evidence="2" id="KW-0645">Protease</keyword>